<feature type="compositionally biased region" description="Basic and acidic residues" evidence="1">
    <location>
        <begin position="680"/>
        <end position="689"/>
    </location>
</feature>
<feature type="region of interest" description="Disordered" evidence="1">
    <location>
        <begin position="680"/>
        <end position="718"/>
    </location>
</feature>
<organism evidence="3 4">
    <name type="scientific">Colletotrichum sublineola</name>
    <name type="common">Sorghum anthracnose fungus</name>
    <dbReference type="NCBI Taxonomy" id="1173701"/>
    <lineage>
        <taxon>Eukaryota</taxon>
        <taxon>Fungi</taxon>
        <taxon>Dikarya</taxon>
        <taxon>Ascomycota</taxon>
        <taxon>Pezizomycotina</taxon>
        <taxon>Sordariomycetes</taxon>
        <taxon>Hypocreomycetidae</taxon>
        <taxon>Glomerellales</taxon>
        <taxon>Glomerellaceae</taxon>
        <taxon>Colletotrichum</taxon>
        <taxon>Colletotrichum graminicola species complex</taxon>
    </lineage>
</organism>
<name>A0A066XAS9_COLSU</name>
<dbReference type="AlphaFoldDB" id="A0A066XAS9"/>
<dbReference type="PANTHER" id="PTHR15629">
    <property type="entry name" value="SH3YL1 PROTEIN"/>
    <property type="match status" value="1"/>
</dbReference>
<evidence type="ECO:0000256" key="1">
    <source>
        <dbReference type="SAM" id="MobiDB-lite"/>
    </source>
</evidence>
<sequence length="894" mass="96523">MDALLNAQHYIRDCVLGTVFHLLLASTWRSFGNPDRASRPAVGVAKIDQKSALDMKVLDRVSSWSGLISPGGPFNVLLEPGLGFWSGAVDRQRDRGRPPTSPAGNQPHVRIVLVDACRCVRTPVLIRERGQATTTNAHNPQPRPQDMQRVSSFLPSWDARRRSNASTTSNGRASIATANGIRSPLEKVFRWSNKPPAPLTTAALASATSRIGREAFWPATLDAECDRSARILKSFCSCEVLPSYIATNTRFSTRVADGFLAPLDNLPNDDAGANAEPKTPARIFKKIPPRIIQNAAGIAIFTCMRSGLWMTGSGGSGILIARKADGTWSPPSGILLHTPSLSFIMGIDIYDCVLVINNIAALESLINKPTVTLGEDIGLTTGPLVALESTEVDSRWKDLDNTVLTYMKARGQTQSVNLNGCILTERANENERFYGANLSAMDIAAGNVSRHVEETRPLFEVIKEAEGRIDADQDILKKLSALPAPGDAVIETPRSTPASPKAPFGIPLADDPDPFGVLALEMAGLEIREAGTRLRPTSNQFEFHPTPSSPAYSRYRQSSETFTTKSNRGSLMSTKTSRTKMSEAWTQTNVTGTPATSPSQSQNQSEDGASVSSLPVLKEPEEPEEVDYTKIDFTPLRQISGSHSIEGTVTSDSDDHLRTDVSTMNDVATKASSVYTKDDASVITTHDDNYGQQDGDADDEDEVDDEDEDDDDDDEEEPVIFEIAAAQPATRTAVMAAPIHAKGALVTIPKRIPPPLPVRSPMRNSRASKSDIGDVSHLQSPLQSSFTPSPRQSIDSSSVQSGSDRIPSITETVPDLSDDEDLEKTSPTLGEKMRQTDDISVAETATARESEQATPLASGAFPDDDDFLTPLGSPLKEKSSIESRHTAPKAVDVA</sequence>
<dbReference type="InterPro" id="IPR051702">
    <property type="entry name" value="SH3_domain_YSC84-like"/>
</dbReference>
<feature type="domain" description="Ysc84 actin-binding" evidence="2">
    <location>
        <begin position="337"/>
        <end position="465"/>
    </location>
</feature>
<dbReference type="OMA" id="TFEFRPN"/>
<evidence type="ECO:0000313" key="4">
    <source>
        <dbReference type="Proteomes" id="UP000027238"/>
    </source>
</evidence>
<gene>
    <name evidence="3" type="ORF">CSUB01_01948</name>
</gene>
<feature type="compositionally biased region" description="Polar residues" evidence="1">
    <location>
        <begin position="777"/>
        <end position="787"/>
    </location>
</feature>
<protein>
    <submittedName>
        <fullName evidence="3">Putative LAS seventeen-binding protein</fullName>
    </submittedName>
</protein>
<accession>A0A066XAS9</accession>
<evidence type="ECO:0000259" key="2">
    <source>
        <dbReference type="Pfam" id="PF04366"/>
    </source>
</evidence>
<dbReference type="GO" id="GO:0035091">
    <property type="term" value="F:phosphatidylinositol binding"/>
    <property type="evidence" value="ECO:0007669"/>
    <property type="project" value="TreeGrafter"/>
</dbReference>
<dbReference type="InterPro" id="IPR007461">
    <property type="entry name" value="Ysc84_actin-binding"/>
</dbReference>
<feature type="region of interest" description="Disordered" evidence="1">
    <location>
        <begin position="158"/>
        <end position="177"/>
    </location>
</feature>
<keyword evidence="4" id="KW-1185">Reference proteome</keyword>
<feature type="region of interest" description="Disordered" evidence="1">
    <location>
        <begin position="749"/>
        <end position="894"/>
    </location>
</feature>
<feature type="compositionally biased region" description="Low complexity" evidence="1">
    <location>
        <begin position="788"/>
        <end position="806"/>
    </location>
</feature>
<dbReference type="PANTHER" id="PTHR15629:SF8">
    <property type="entry name" value="DUF500 DOMAIN PROTEIN (AFU_ORTHOLOGUE AFUA_5G07310)"/>
    <property type="match status" value="1"/>
</dbReference>
<dbReference type="Proteomes" id="UP000027238">
    <property type="component" value="Unassembled WGS sequence"/>
</dbReference>
<dbReference type="STRING" id="1173701.A0A066XAS9"/>
<dbReference type="Pfam" id="PF04366">
    <property type="entry name" value="Ysc84"/>
    <property type="match status" value="1"/>
</dbReference>
<dbReference type="OrthoDB" id="443981at2759"/>
<dbReference type="eggNOG" id="KOG1843">
    <property type="taxonomic scope" value="Eukaryota"/>
</dbReference>
<feature type="compositionally biased region" description="Acidic residues" evidence="1">
    <location>
        <begin position="695"/>
        <end position="718"/>
    </location>
</feature>
<dbReference type="EMBL" id="JMSE01001103">
    <property type="protein sequence ID" value="KDN64734.1"/>
    <property type="molecule type" value="Genomic_DNA"/>
</dbReference>
<proteinExistence type="predicted"/>
<reference evidence="4" key="1">
    <citation type="journal article" date="2014" name="Genome Announc.">
        <title>Draft genome sequence of Colletotrichum sublineola, a destructive pathogen of cultivated sorghum.</title>
        <authorList>
            <person name="Baroncelli R."/>
            <person name="Sanz-Martin J.M."/>
            <person name="Rech G.E."/>
            <person name="Sukno S.A."/>
            <person name="Thon M.R."/>
        </authorList>
    </citation>
    <scope>NUCLEOTIDE SEQUENCE [LARGE SCALE GENOMIC DNA]</scope>
    <source>
        <strain evidence="4">TX430BB</strain>
    </source>
</reference>
<evidence type="ECO:0000313" key="3">
    <source>
        <dbReference type="EMBL" id="KDN64734.1"/>
    </source>
</evidence>
<comment type="caution">
    <text evidence="3">The sequence shown here is derived from an EMBL/GenBank/DDBJ whole genome shotgun (WGS) entry which is preliminary data.</text>
</comment>
<feature type="compositionally biased region" description="Polar residues" evidence="1">
    <location>
        <begin position="549"/>
        <end position="576"/>
    </location>
</feature>
<dbReference type="CDD" id="cd11524">
    <property type="entry name" value="SYLF"/>
    <property type="match status" value="1"/>
</dbReference>
<feature type="region of interest" description="Disordered" evidence="1">
    <location>
        <begin position="130"/>
        <end position="149"/>
    </location>
</feature>
<feature type="compositionally biased region" description="Polar residues" evidence="1">
    <location>
        <begin position="584"/>
        <end position="613"/>
    </location>
</feature>
<feature type="compositionally biased region" description="Basic and acidic residues" evidence="1">
    <location>
        <begin position="875"/>
        <end position="885"/>
    </location>
</feature>
<feature type="region of interest" description="Disordered" evidence="1">
    <location>
        <begin position="536"/>
        <end position="629"/>
    </location>
</feature>
<dbReference type="HOGENOM" id="CLU_009742_0_0_1"/>